<dbReference type="InterPro" id="IPR005202">
    <property type="entry name" value="TF_GRAS"/>
</dbReference>
<feature type="region of interest" description="Leucine repeat II (LRII)" evidence="3">
    <location>
        <begin position="424"/>
        <end position="456"/>
    </location>
</feature>
<dbReference type="Pfam" id="PF03514">
    <property type="entry name" value="GRAS"/>
    <property type="match status" value="1"/>
</dbReference>
<sequence>MRIQREDIANRIVSGIPIPYGPWSSFCPPRLVIARKIMELKETSAMIKRHASMWSIDVLRSSRNWDERQRMLAGCSSRLLSAGHKVSESGENNVLSHSRIPPPPTQQMSTRRLDLPCSISSSSCKEKKKLPPASRVASCPFIRPQNPVTHSFSSSSIVPQASAWRGGAIDVAEAGGVGRHWERRRSRKRSIELETLDDSDQTKRTRTGELEDDSSTGEEDEKYTIEDSSPGSSSWCRDYSSSPGKRNEPNRYVAGAIGNPTEQQGFEVVSFLTSCAESIASANCLAINFFLARLGETATTTGASPIHRVSAYFTEAFALRAVKLFPRIFSIAPPRSLVHPSDDDNHVALRILDCTTPIPKFLHFTVNEMLSKAFEGQDRVHIIDFDIKQGVQWPSLLQSLASRRHPPTHVRITGIGESRQELADTGLRLSRLAESMGLAFEFHAVVDRVEDVRLWMLHVKREECVAINCVLMLHRALHDETGKAFSDLLELVRSTNPAIVVMAEQEVKHNEANWGRRMARSLKYYTAIFDALDHAMPKDSLARIKVEEMFAKEIRNIIACEGDDRVERHENFQGWKRLMEDGGFRNLGFRQRDMLQIHMILKMYSCSENYKLEKQGEGEALTLKWLDQALYTVSAWVPSKVAGSSSTSQSNLLLASA</sequence>
<feature type="region of interest" description="PFYRE" evidence="3">
    <location>
        <begin position="465"/>
        <end position="556"/>
    </location>
</feature>
<evidence type="ECO:0000313" key="6">
    <source>
        <dbReference type="Proteomes" id="UP000734854"/>
    </source>
</evidence>
<feature type="short sequence motif" description="VHIID" evidence="3">
    <location>
        <begin position="380"/>
        <end position="384"/>
    </location>
</feature>
<feature type="region of interest" description="VHIID" evidence="3">
    <location>
        <begin position="349"/>
        <end position="414"/>
    </location>
</feature>
<feature type="region of interest" description="Disordered" evidence="4">
    <location>
        <begin position="192"/>
        <end position="256"/>
    </location>
</feature>
<feature type="region of interest" description="Disordered" evidence="4">
    <location>
        <begin position="90"/>
        <end position="111"/>
    </location>
</feature>
<evidence type="ECO:0000256" key="4">
    <source>
        <dbReference type="SAM" id="MobiDB-lite"/>
    </source>
</evidence>
<evidence type="ECO:0000256" key="1">
    <source>
        <dbReference type="ARBA" id="ARBA00023015"/>
    </source>
</evidence>
<keyword evidence="1" id="KW-0805">Transcription regulation</keyword>
<evidence type="ECO:0000256" key="2">
    <source>
        <dbReference type="ARBA" id="ARBA00023163"/>
    </source>
</evidence>
<dbReference type="AlphaFoldDB" id="A0A8J5LWJ3"/>
<dbReference type="EMBL" id="JACMSC010000002">
    <property type="protein sequence ID" value="KAG6533637.1"/>
    <property type="molecule type" value="Genomic_DNA"/>
</dbReference>
<feature type="region of interest" description="SAW" evidence="3">
    <location>
        <begin position="559"/>
        <end position="637"/>
    </location>
</feature>
<evidence type="ECO:0000256" key="3">
    <source>
        <dbReference type="PROSITE-ProRule" id="PRU01191"/>
    </source>
</evidence>
<reference evidence="5 6" key="1">
    <citation type="submission" date="2020-08" db="EMBL/GenBank/DDBJ databases">
        <title>Plant Genome Project.</title>
        <authorList>
            <person name="Zhang R.-G."/>
        </authorList>
    </citation>
    <scope>NUCLEOTIDE SEQUENCE [LARGE SCALE GENOMIC DNA]</scope>
    <source>
        <tissue evidence="5">Rhizome</tissue>
    </source>
</reference>
<keyword evidence="2" id="KW-0804">Transcription</keyword>
<organism evidence="5 6">
    <name type="scientific">Zingiber officinale</name>
    <name type="common">Ginger</name>
    <name type="synonym">Amomum zingiber</name>
    <dbReference type="NCBI Taxonomy" id="94328"/>
    <lineage>
        <taxon>Eukaryota</taxon>
        <taxon>Viridiplantae</taxon>
        <taxon>Streptophyta</taxon>
        <taxon>Embryophyta</taxon>
        <taxon>Tracheophyta</taxon>
        <taxon>Spermatophyta</taxon>
        <taxon>Magnoliopsida</taxon>
        <taxon>Liliopsida</taxon>
        <taxon>Zingiberales</taxon>
        <taxon>Zingiberaceae</taxon>
        <taxon>Zingiber</taxon>
    </lineage>
</organism>
<comment type="caution">
    <text evidence="5">The sequence shown here is derived from an EMBL/GenBank/DDBJ whole genome shotgun (WGS) entry which is preliminary data.</text>
</comment>
<feature type="compositionally biased region" description="Basic and acidic residues" evidence="4">
    <location>
        <begin position="200"/>
        <end position="209"/>
    </location>
</feature>
<name>A0A8J5LWJ3_ZINOF</name>
<dbReference type="PROSITE" id="PS50985">
    <property type="entry name" value="GRAS"/>
    <property type="match status" value="1"/>
</dbReference>
<dbReference type="Proteomes" id="UP000734854">
    <property type="component" value="Unassembled WGS sequence"/>
</dbReference>
<feature type="compositionally biased region" description="Acidic residues" evidence="4">
    <location>
        <begin position="210"/>
        <end position="221"/>
    </location>
</feature>
<protein>
    <recommendedName>
        <fullName evidence="7">Scarecrow-like protein 28</fullName>
    </recommendedName>
</protein>
<dbReference type="PANTHER" id="PTHR31636">
    <property type="entry name" value="OSJNBA0084A10.13 PROTEIN-RELATED"/>
    <property type="match status" value="1"/>
</dbReference>
<feature type="compositionally biased region" description="Polar residues" evidence="4">
    <location>
        <begin position="226"/>
        <end position="244"/>
    </location>
</feature>
<evidence type="ECO:0000313" key="5">
    <source>
        <dbReference type="EMBL" id="KAG6533637.1"/>
    </source>
</evidence>
<comment type="similarity">
    <text evidence="3">Belongs to the GRAS family.</text>
</comment>
<keyword evidence="6" id="KW-1185">Reference proteome</keyword>
<comment type="caution">
    <text evidence="3">Lacks conserved residue(s) required for the propagation of feature annotation.</text>
</comment>
<gene>
    <name evidence="5" type="ORF">ZIOFF_007512</name>
</gene>
<proteinExistence type="inferred from homology"/>
<evidence type="ECO:0008006" key="7">
    <source>
        <dbReference type="Google" id="ProtNLM"/>
    </source>
</evidence>
<accession>A0A8J5LWJ3</accession>